<dbReference type="GO" id="GO:0005783">
    <property type="term" value="C:endoplasmic reticulum"/>
    <property type="evidence" value="ECO:0007669"/>
    <property type="project" value="UniProtKB-SubCell"/>
</dbReference>
<dbReference type="Gene3D" id="3.40.50.1820">
    <property type="entry name" value="alpha/beta hydrolase"/>
    <property type="match status" value="1"/>
</dbReference>
<dbReference type="SUPFAM" id="SSF53474">
    <property type="entry name" value="alpha/beta-Hydrolases"/>
    <property type="match status" value="1"/>
</dbReference>
<evidence type="ECO:0000313" key="9">
    <source>
        <dbReference type="EMBL" id="EGU85540.1"/>
    </source>
</evidence>
<evidence type="ECO:0000256" key="1">
    <source>
        <dbReference type="ARBA" id="ARBA00004173"/>
    </source>
</evidence>
<dbReference type="InterPro" id="IPR052374">
    <property type="entry name" value="SERAC1"/>
</dbReference>
<feature type="domain" description="DUF676" evidence="8">
    <location>
        <begin position="62"/>
        <end position="174"/>
    </location>
</feature>
<dbReference type="OrthoDB" id="7464126at2759"/>
<name>F9FC14_FUSOF</name>
<keyword evidence="5" id="KW-0256">Endoplasmic reticulum</keyword>
<dbReference type="PANTHER" id="PTHR48182:SF2">
    <property type="entry name" value="PROTEIN SERAC1"/>
    <property type="match status" value="1"/>
</dbReference>
<keyword evidence="7" id="KW-0472">Membrane</keyword>
<evidence type="ECO:0000259" key="8">
    <source>
        <dbReference type="Pfam" id="PF05057"/>
    </source>
</evidence>
<dbReference type="EMBL" id="AFQF01001263">
    <property type="protein sequence ID" value="EGU85540.1"/>
    <property type="molecule type" value="Genomic_DNA"/>
</dbReference>
<dbReference type="GO" id="GO:0005739">
    <property type="term" value="C:mitochondrion"/>
    <property type="evidence" value="ECO:0007669"/>
    <property type="project" value="UniProtKB-SubCell"/>
</dbReference>
<evidence type="ECO:0000256" key="3">
    <source>
        <dbReference type="ARBA" id="ARBA00004370"/>
    </source>
</evidence>
<proteinExistence type="inferred from homology"/>
<comment type="caution">
    <text evidence="9">The sequence shown here is derived from an EMBL/GenBank/DDBJ whole genome shotgun (WGS) entry which is preliminary data.</text>
</comment>
<sequence length="314" mass="34936">MRCERLGNAHKAIIMSHPWYGGLRSSIIPRRGNTRFCRQEMFISIVFAVLLGSGYDTWEYPTHGLGDSSKTVFWVRDFLPKDLPSARIFTYHYLSTAFCDGQGITQAADKLLNKLRNLQADNIEKSRPLVFICHSVGGLLLQCALNKAFDNKGDTALNKIITATQGIIFLGTPHPTSELDISVSRIAAASETTGSIMVDTQFMGQELVRFASLSQYNPPWKVVHCYEELPLPGTAFRAVDPSQEESWALPQLSLYSHHLDLCRFRSQDDVSYIKVLQSLRNITSGLGSSVVDEIEVPTTLSSVEHGKNPLVTIT</sequence>
<reference evidence="9" key="1">
    <citation type="journal article" date="2012" name="Mol. Plant Microbe Interact.">
        <title>A highly conserved effector in Fusarium oxysporum is required for full virulence on Arabidopsis.</title>
        <authorList>
            <person name="Thatcher L.F."/>
            <person name="Gardiner D.M."/>
            <person name="Kazan K."/>
            <person name="Manners J."/>
        </authorList>
    </citation>
    <scope>NUCLEOTIDE SEQUENCE [LARGE SCALE GENOMIC DNA]</scope>
    <source>
        <strain evidence="9">Fo5176</strain>
    </source>
</reference>
<accession>F9FC14</accession>
<dbReference type="InterPro" id="IPR029058">
    <property type="entry name" value="AB_hydrolase_fold"/>
</dbReference>
<evidence type="ECO:0000256" key="5">
    <source>
        <dbReference type="ARBA" id="ARBA00022824"/>
    </source>
</evidence>
<protein>
    <recommendedName>
        <fullName evidence="8">DUF676 domain-containing protein</fullName>
    </recommendedName>
</protein>
<comment type="subcellular location">
    <subcellularLocation>
        <location evidence="2">Endoplasmic reticulum</location>
    </subcellularLocation>
    <subcellularLocation>
        <location evidence="3">Membrane</location>
    </subcellularLocation>
    <subcellularLocation>
        <location evidence="1">Mitochondrion</location>
    </subcellularLocation>
</comment>
<evidence type="ECO:0000256" key="6">
    <source>
        <dbReference type="ARBA" id="ARBA00023128"/>
    </source>
</evidence>
<dbReference type="InterPro" id="IPR007751">
    <property type="entry name" value="DUF676_lipase-like"/>
</dbReference>
<comment type="similarity">
    <text evidence="4">Belongs to the putative lipase ROG1 family.</text>
</comment>
<evidence type="ECO:0000256" key="2">
    <source>
        <dbReference type="ARBA" id="ARBA00004240"/>
    </source>
</evidence>
<gene>
    <name evidence="9" type="ORF">FOXB_03942</name>
</gene>
<dbReference type="AlphaFoldDB" id="F9FC14"/>
<dbReference type="Pfam" id="PF05057">
    <property type="entry name" value="DUF676"/>
    <property type="match status" value="1"/>
</dbReference>
<organism evidence="9">
    <name type="scientific">Fusarium oxysporum (strain Fo5176)</name>
    <name type="common">Fusarium vascular wilt</name>
    <dbReference type="NCBI Taxonomy" id="660025"/>
    <lineage>
        <taxon>Eukaryota</taxon>
        <taxon>Fungi</taxon>
        <taxon>Dikarya</taxon>
        <taxon>Ascomycota</taxon>
        <taxon>Pezizomycotina</taxon>
        <taxon>Sordariomycetes</taxon>
        <taxon>Hypocreomycetidae</taxon>
        <taxon>Hypocreales</taxon>
        <taxon>Nectriaceae</taxon>
        <taxon>Fusarium</taxon>
        <taxon>Fusarium oxysporum species complex</taxon>
    </lineage>
</organism>
<evidence type="ECO:0000256" key="7">
    <source>
        <dbReference type="ARBA" id="ARBA00023136"/>
    </source>
</evidence>
<dbReference type="GO" id="GO:0016020">
    <property type="term" value="C:membrane"/>
    <property type="evidence" value="ECO:0007669"/>
    <property type="project" value="UniProtKB-SubCell"/>
</dbReference>
<dbReference type="PANTHER" id="PTHR48182">
    <property type="entry name" value="PROTEIN SERAC1"/>
    <property type="match status" value="1"/>
</dbReference>
<evidence type="ECO:0000256" key="4">
    <source>
        <dbReference type="ARBA" id="ARBA00007920"/>
    </source>
</evidence>
<keyword evidence="6" id="KW-0496">Mitochondrion</keyword>